<name>A0A9N8L0T5_CHRIL</name>
<dbReference type="SUPFAM" id="SSF81631">
    <property type="entry name" value="PAP/OAS1 substrate-binding domain"/>
    <property type="match status" value="1"/>
</dbReference>
<dbReference type="GO" id="GO:0050265">
    <property type="term" value="F:RNA uridylyltransferase activity"/>
    <property type="evidence" value="ECO:0007669"/>
    <property type="project" value="TreeGrafter"/>
</dbReference>
<keyword evidence="4" id="KW-0479">Metal-binding</keyword>
<dbReference type="Gene3D" id="1.10.1410.10">
    <property type="match status" value="1"/>
</dbReference>
<dbReference type="InterPro" id="IPR002058">
    <property type="entry name" value="PAP_assoc"/>
</dbReference>
<keyword evidence="3" id="KW-0808">Transferase</keyword>
<dbReference type="GO" id="GO:0031123">
    <property type="term" value="P:RNA 3'-end processing"/>
    <property type="evidence" value="ECO:0007669"/>
    <property type="project" value="TreeGrafter"/>
</dbReference>
<evidence type="ECO:0008006" key="11">
    <source>
        <dbReference type="Google" id="ProtNLM"/>
    </source>
</evidence>
<feature type="domain" description="PAP-associated" evidence="7">
    <location>
        <begin position="246"/>
        <end position="283"/>
    </location>
</feature>
<dbReference type="Gene3D" id="3.30.460.10">
    <property type="entry name" value="Beta Polymerase, domain 2"/>
    <property type="match status" value="1"/>
</dbReference>
<dbReference type="CDD" id="cd05402">
    <property type="entry name" value="NT_PAP_TUTase"/>
    <property type="match status" value="1"/>
</dbReference>
<evidence type="ECO:0000256" key="4">
    <source>
        <dbReference type="ARBA" id="ARBA00022723"/>
    </source>
</evidence>
<dbReference type="Pfam" id="PF03828">
    <property type="entry name" value="PAP_assoc"/>
    <property type="match status" value="1"/>
</dbReference>
<feature type="domain" description="Poly(A) RNA polymerase mitochondrial-like central palm" evidence="8">
    <location>
        <begin position="28"/>
        <end position="153"/>
    </location>
</feature>
<organism evidence="9 10">
    <name type="scientific">Chrysodeixis includens</name>
    <name type="common">Soybean looper</name>
    <name type="synonym">Pseudoplusia includens</name>
    <dbReference type="NCBI Taxonomy" id="689277"/>
    <lineage>
        <taxon>Eukaryota</taxon>
        <taxon>Metazoa</taxon>
        <taxon>Ecdysozoa</taxon>
        <taxon>Arthropoda</taxon>
        <taxon>Hexapoda</taxon>
        <taxon>Insecta</taxon>
        <taxon>Pterygota</taxon>
        <taxon>Neoptera</taxon>
        <taxon>Endopterygota</taxon>
        <taxon>Lepidoptera</taxon>
        <taxon>Glossata</taxon>
        <taxon>Ditrysia</taxon>
        <taxon>Noctuoidea</taxon>
        <taxon>Noctuidae</taxon>
        <taxon>Plusiinae</taxon>
        <taxon>Chrysodeixis</taxon>
    </lineage>
</organism>
<protein>
    <recommendedName>
        <fullName evidence="11">PAP-associated domain-containing protein</fullName>
    </recommendedName>
</protein>
<reference evidence="9" key="1">
    <citation type="submission" date="2021-12" db="EMBL/GenBank/DDBJ databases">
        <authorList>
            <person name="King R."/>
        </authorList>
    </citation>
    <scope>NUCLEOTIDE SEQUENCE</scope>
</reference>
<dbReference type="AlphaFoldDB" id="A0A9N8L0T5"/>
<dbReference type="SUPFAM" id="SSF81301">
    <property type="entry name" value="Nucleotidyltransferase"/>
    <property type="match status" value="1"/>
</dbReference>
<dbReference type="InterPro" id="IPR043519">
    <property type="entry name" value="NT_sf"/>
</dbReference>
<accession>A0A9N8L0T5</accession>
<evidence type="ECO:0000313" key="9">
    <source>
        <dbReference type="EMBL" id="CAD0197964.1"/>
    </source>
</evidence>
<feature type="signal peptide" evidence="6">
    <location>
        <begin position="1"/>
        <end position="17"/>
    </location>
</feature>
<dbReference type="GO" id="GO:0046872">
    <property type="term" value="F:metal ion binding"/>
    <property type="evidence" value="ECO:0007669"/>
    <property type="project" value="UniProtKB-KW"/>
</dbReference>
<dbReference type="PANTHER" id="PTHR12271">
    <property type="entry name" value="POLY A POLYMERASE CID PAP -RELATED"/>
    <property type="match status" value="1"/>
</dbReference>
<dbReference type="GO" id="GO:1990817">
    <property type="term" value="F:poly(A) RNA polymerase activity"/>
    <property type="evidence" value="ECO:0007669"/>
    <property type="project" value="UniProtKB-ARBA"/>
</dbReference>
<proteinExistence type="predicted"/>
<evidence type="ECO:0000256" key="3">
    <source>
        <dbReference type="ARBA" id="ARBA00022679"/>
    </source>
</evidence>
<evidence type="ECO:0000256" key="1">
    <source>
        <dbReference type="ARBA" id="ARBA00001936"/>
    </source>
</evidence>
<dbReference type="OrthoDB" id="407432at2759"/>
<comment type="cofactor">
    <cofactor evidence="2">
        <name>Mg(2+)</name>
        <dbReference type="ChEBI" id="CHEBI:18420"/>
    </cofactor>
</comment>
<evidence type="ECO:0000256" key="6">
    <source>
        <dbReference type="SAM" id="SignalP"/>
    </source>
</evidence>
<sequence>MILLLVLPLALCGVATSAQGICLEGDFDSQVQWFIDNVMFSSEDEAEIKQVLDDLKDTMQRRWPGTEVYPHGSSATGVGIKSSDADCYVKIPNFNTSADLYVLGEASRLLQQQPHMYTDLRYELVPTTGVSALLTFRHARTGRSCDVTFTNNSIYQSSAANAYYFNLNDNYKPLVAIIKDWFQVHHLDEKTNLISFNLYLLVIFYLQQLDMVPPAFALQRNHTNVEGIWDLSFDEIPYNSTNTASLYQLLGGFFTYYSDFNFKEFIVSPYAGRPIRKSDFLETDSLPDIFYLYKRNMRETELKPIDTDKAMIMQSMFEHHLNVAETVTQDQVDSFTSQVQIAAKLYKDLPRDEFLKALLSNSQDEDHMATNNCNNTSIQPI</sequence>
<feature type="chain" id="PRO_5040405154" description="PAP-associated domain-containing protein" evidence="6">
    <location>
        <begin position="18"/>
        <end position="381"/>
    </location>
</feature>
<keyword evidence="5" id="KW-0460">Magnesium</keyword>
<comment type="cofactor">
    <cofactor evidence="1">
        <name>Mn(2+)</name>
        <dbReference type="ChEBI" id="CHEBI:29035"/>
    </cofactor>
</comment>
<evidence type="ECO:0000256" key="5">
    <source>
        <dbReference type="ARBA" id="ARBA00022842"/>
    </source>
</evidence>
<dbReference type="PANTHER" id="PTHR12271:SF66">
    <property type="entry name" value="TERMINAL URIDYLYLTRANSFERASE TAILOR"/>
    <property type="match status" value="1"/>
</dbReference>
<dbReference type="EMBL" id="LR824010">
    <property type="protein sequence ID" value="CAD0197964.1"/>
    <property type="molecule type" value="Genomic_DNA"/>
</dbReference>
<evidence type="ECO:0000313" key="10">
    <source>
        <dbReference type="Proteomes" id="UP001154114"/>
    </source>
</evidence>
<keyword evidence="6" id="KW-0732">Signal</keyword>
<dbReference type="Pfam" id="PF22600">
    <property type="entry name" value="MTPAP-like_central"/>
    <property type="match status" value="1"/>
</dbReference>
<keyword evidence="10" id="KW-1185">Reference proteome</keyword>
<dbReference type="InterPro" id="IPR054708">
    <property type="entry name" value="MTPAP-like_central"/>
</dbReference>
<evidence type="ECO:0000256" key="2">
    <source>
        <dbReference type="ARBA" id="ARBA00001946"/>
    </source>
</evidence>
<evidence type="ECO:0000259" key="7">
    <source>
        <dbReference type="Pfam" id="PF03828"/>
    </source>
</evidence>
<evidence type="ECO:0000259" key="8">
    <source>
        <dbReference type="Pfam" id="PF22600"/>
    </source>
</evidence>
<gene>
    <name evidence="9" type="ORF">CINC_LOCUS12242</name>
</gene>
<dbReference type="Proteomes" id="UP001154114">
    <property type="component" value="Chromosome 7"/>
</dbReference>